<comment type="caution">
    <text evidence="1">The sequence shown here is derived from an EMBL/GenBank/DDBJ whole genome shotgun (WGS) entry which is preliminary data.</text>
</comment>
<protein>
    <recommendedName>
        <fullName evidence="3">Tetratricopeptide repeat protein</fullName>
    </recommendedName>
</protein>
<proteinExistence type="predicted"/>
<reference evidence="1 2" key="1">
    <citation type="submission" date="2024-09" db="EMBL/GenBank/DDBJ databases">
        <authorList>
            <person name="D'Angelo T."/>
        </authorList>
    </citation>
    <scope>NUCLEOTIDE SEQUENCE [LARGE SCALE GENOMIC DNA]</scope>
    <source>
        <strain evidence="1">SAG AM-320-E07</strain>
    </source>
</reference>
<dbReference type="EMBL" id="JBHPKH010000021">
    <property type="protein sequence ID" value="MFC1572570.1"/>
    <property type="molecule type" value="Genomic_DNA"/>
</dbReference>
<accession>A0ABV6YJS1</accession>
<dbReference type="Proteomes" id="UP001593833">
    <property type="component" value="Unassembled WGS sequence"/>
</dbReference>
<keyword evidence="2" id="KW-1185">Reference proteome</keyword>
<organism evidence="1 2">
    <name type="scientific">Eiseniibacteriota bacterium</name>
    <dbReference type="NCBI Taxonomy" id="2212470"/>
    <lineage>
        <taxon>Bacteria</taxon>
        <taxon>Candidatus Eiseniibacteriota</taxon>
    </lineage>
</organism>
<name>A0ABV6YJS1_UNCEI</name>
<evidence type="ECO:0008006" key="3">
    <source>
        <dbReference type="Google" id="ProtNLM"/>
    </source>
</evidence>
<evidence type="ECO:0000313" key="1">
    <source>
        <dbReference type="EMBL" id="MFC1572570.1"/>
    </source>
</evidence>
<evidence type="ECO:0000313" key="2">
    <source>
        <dbReference type="Proteomes" id="UP001593833"/>
    </source>
</evidence>
<gene>
    <name evidence="1" type="ORF">ACFL6M_03120</name>
</gene>
<sequence length="390" mass="44102">MIEKLSELNPMRAWVRPLILAKMLVFSSEVAVGPIKVQFSYTEWISRNLQKPEARLYIDRLRNTQRLIDQGMAYLHTALVRGNLSWQDDLKSAEGHFDRAQRLAATYRRQATKSARDLFLPVRARALCLKGQAAYYRGDMNEAEISYEAAEGVLDEFDHPGSFGPITDVRVYSLSAAAFRAMEGGEEIEGMFSKTHLDIVHAIRENEMGRPRWPTELGTWLRRVNLEWPSDIIPGPEVYIPRLNRCIHLRILAKFESNWAYYQASIGNLGEAVQSAYEAARLMVEAYFGANANDVVTGRDLNWYLDEQRAGIEDVQNTGARAMLWAIAAAVRSGAAYDREMSVIVRLKQRDGKKATVTESLARGIDNLRKIDMGAEAEGIAKSLEIKQCR</sequence>